<evidence type="ECO:0000313" key="2">
    <source>
        <dbReference type="EMBL" id="KAK0496503.1"/>
    </source>
</evidence>
<keyword evidence="3" id="KW-1185">Reference proteome</keyword>
<proteinExistence type="predicted"/>
<dbReference type="Proteomes" id="UP001175228">
    <property type="component" value="Unassembled WGS sequence"/>
</dbReference>
<comment type="caution">
    <text evidence="2">The sequence shown here is derived from an EMBL/GenBank/DDBJ whole genome shotgun (WGS) entry which is preliminary data.</text>
</comment>
<dbReference type="Pfam" id="PF18803">
    <property type="entry name" value="CxC2"/>
    <property type="match status" value="1"/>
</dbReference>
<sequence length="156" mass="17841">FTVMDTNGIHEVDINYCTCDRHNSSTQRQQLLHFGWYPTTLYHPCTCATLSLLDQFHALTLASKVSGYDFYKYLASMTNAWHIDLPKKKYKSLLHMVHQYRHLKMMMQAGRGQEENSIQTTSLGGLTLHCPACPILQVNLPAGWESVSQSIRYVSD</sequence>
<protein>
    <recommendedName>
        <fullName evidence="1">CxC2-like cysteine cluster KDZ transposase-associated domain-containing protein</fullName>
    </recommendedName>
</protein>
<dbReference type="EMBL" id="JAUEPU010000015">
    <property type="protein sequence ID" value="KAK0496503.1"/>
    <property type="molecule type" value="Genomic_DNA"/>
</dbReference>
<evidence type="ECO:0000259" key="1">
    <source>
        <dbReference type="Pfam" id="PF18803"/>
    </source>
</evidence>
<name>A0AA39Q5A2_9AGAR</name>
<dbReference type="InterPro" id="IPR041457">
    <property type="entry name" value="CxC2_KDZ-assoc"/>
</dbReference>
<gene>
    <name evidence="2" type="ORF">EDD18DRAFT_1074088</name>
</gene>
<evidence type="ECO:0000313" key="3">
    <source>
        <dbReference type="Proteomes" id="UP001175228"/>
    </source>
</evidence>
<feature type="non-terminal residue" evidence="2">
    <location>
        <position position="1"/>
    </location>
</feature>
<dbReference type="AlphaFoldDB" id="A0AA39Q5A2"/>
<accession>A0AA39Q5A2</accession>
<feature type="domain" description="CxC2-like cysteine cluster KDZ transposase-associated" evidence="1">
    <location>
        <begin position="1"/>
        <end position="80"/>
    </location>
</feature>
<reference evidence="2" key="1">
    <citation type="submission" date="2023-06" db="EMBL/GenBank/DDBJ databases">
        <authorList>
            <consortium name="Lawrence Berkeley National Laboratory"/>
            <person name="Ahrendt S."/>
            <person name="Sahu N."/>
            <person name="Indic B."/>
            <person name="Wong-Bajracharya J."/>
            <person name="Merenyi Z."/>
            <person name="Ke H.-M."/>
            <person name="Monk M."/>
            <person name="Kocsube S."/>
            <person name="Drula E."/>
            <person name="Lipzen A."/>
            <person name="Balint B."/>
            <person name="Henrissat B."/>
            <person name="Andreopoulos B."/>
            <person name="Martin F.M."/>
            <person name="Harder C.B."/>
            <person name="Rigling D."/>
            <person name="Ford K.L."/>
            <person name="Foster G.D."/>
            <person name="Pangilinan J."/>
            <person name="Papanicolaou A."/>
            <person name="Barry K."/>
            <person name="LaButti K."/>
            <person name="Viragh M."/>
            <person name="Koriabine M."/>
            <person name="Yan M."/>
            <person name="Riley R."/>
            <person name="Champramary S."/>
            <person name="Plett K.L."/>
            <person name="Tsai I.J."/>
            <person name="Slot J."/>
            <person name="Sipos G."/>
            <person name="Plett J."/>
            <person name="Nagy L.G."/>
            <person name="Grigoriev I.V."/>
        </authorList>
    </citation>
    <scope>NUCLEOTIDE SEQUENCE</scope>
    <source>
        <strain evidence="2">HWK02</strain>
    </source>
</reference>
<organism evidence="2 3">
    <name type="scientific">Armillaria luteobubalina</name>
    <dbReference type="NCBI Taxonomy" id="153913"/>
    <lineage>
        <taxon>Eukaryota</taxon>
        <taxon>Fungi</taxon>
        <taxon>Dikarya</taxon>
        <taxon>Basidiomycota</taxon>
        <taxon>Agaricomycotina</taxon>
        <taxon>Agaricomycetes</taxon>
        <taxon>Agaricomycetidae</taxon>
        <taxon>Agaricales</taxon>
        <taxon>Marasmiineae</taxon>
        <taxon>Physalacriaceae</taxon>
        <taxon>Armillaria</taxon>
    </lineage>
</organism>